<accession>A0A5B7GBJ4</accession>
<dbReference type="AlphaFoldDB" id="A0A5B7GBJ4"/>
<dbReference type="EMBL" id="VSRR010011976">
    <property type="protein sequence ID" value="MPC53914.1"/>
    <property type="molecule type" value="Genomic_DNA"/>
</dbReference>
<organism evidence="1 2">
    <name type="scientific">Portunus trituberculatus</name>
    <name type="common">Swimming crab</name>
    <name type="synonym">Neptunus trituberculatus</name>
    <dbReference type="NCBI Taxonomy" id="210409"/>
    <lineage>
        <taxon>Eukaryota</taxon>
        <taxon>Metazoa</taxon>
        <taxon>Ecdysozoa</taxon>
        <taxon>Arthropoda</taxon>
        <taxon>Crustacea</taxon>
        <taxon>Multicrustacea</taxon>
        <taxon>Malacostraca</taxon>
        <taxon>Eumalacostraca</taxon>
        <taxon>Eucarida</taxon>
        <taxon>Decapoda</taxon>
        <taxon>Pleocyemata</taxon>
        <taxon>Brachyura</taxon>
        <taxon>Eubrachyura</taxon>
        <taxon>Portunoidea</taxon>
        <taxon>Portunidae</taxon>
        <taxon>Portuninae</taxon>
        <taxon>Portunus</taxon>
    </lineage>
</organism>
<proteinExistence type="predicted"/>
<comment type="caution">
    <text evidence="1">The sequence shown here is derived from an EMBL/GenBank/DDBJ whole genome shotgun (WGS) entry which is preliminary data.</text>
</comment>
<keyword evidence="2" id="KW-1185">Reference proteome</keyword>
<dbReference type="Proteomes" id="UP000324222">
    <property type="component" value="Unassembled WGS sequence"/>
</dbReference>
<name>A0A5B7GBJ4_PORTR</name>
<protein>
    <submittedName>
        <fullName evidence="1">Uncharacterized protein</fullName>
    </submittedName>
</protein>
<evidence type="ECO:0000313" key="1">
    <source>
        <dbReference type="EMBL" id="MPC53914.1"/>
    </source>
</evidence>
<gene>
    <name evidence="1" type="ORF">E2C01_047817</name>
</gene>
<evidence type="ECO:0000313" key="2">
    <source>
        <dbReference type="Proteomes" id="UP000324222"/>
    </source>
</evidence>
<sequence length="178" mass="19046">MFNRSVWRITVADASFTVSCQHHTARITPPSQHALVSTPTGGTLGRCPRKSSYSEKLLKNIKISVGIVAHPAATVVVLGPPQLHDELDPAAIHPSPTGPATRTKHSIAQHAAQPLRGAGRQSKPPPKCGCALPRWQIIHLGKYTRAMYTPHVCLYTSTPPCLPATLPPPSWSIPLVGG</sequence>
<reference evidence="1 2" key="1">
    <citation type="submission" date="2019-05" db="EMBL/GenBank/DDBJ databases">
        <title>Another draft genome of Portunus trituberculatus and its Hox gene families provides insights of decapod evolution.</title>
        <authorList>
            <person name="Jeong J.-H."/>
            <person name="Song I."/>
            <person name="Kim S."/>
            <person name="Choi T."/>
            <person name="Kim D."/>
            <person name="Ryu S."/>
            <person name="Kim W."/>
        </authorList>
    </citation>
    <scope>NUCLEOTIDE SEQUENCE [LARGE SCALE GENOMIC DNA]</scope>
    <source>
        <tissue evidence="1">Muscle</tissue>
    </source>
</reference>